<keyword evidence="3 9" id="KW-0347">Helicase</keyword>
<dbReference type="GO" id="GO:0003676">
    <property type="term" value="F:nucleic acid binding"/>
    <property type="evidence" value="ECO:0007669"/>
    <property type="project" value="InterPro"/>
</dbReference>
<dbReference type="AlphaFoldDB" id="A0A317KYP3"/>
<dbReference type="GO" id="GO:0016787">
    <property type="term" value="F:hydrolase activity"/>
    <property type="evidence" value="ECO:0007669"/>
    <property type="project" value="UniProtKB-KW"/>
</dbReference>
<evidence type="ECO:0000256" key="2">
    <source>
        <dbReference type="ARBA" id="ARBA00022801"/>
    </source>
</evidence>
<dbReference type="Pfam" id="PF00271">
    <property type="entry name" value="Helicase_C"/>
    <property type="match status" value="1"/>
</dbReference>
<dbReference type="GO" id="GO:0030894">
    <property type="term" value="C:replisome"/>
    <property type="evidence" value="ECO:0007669"/>
    <property type="project" value="TreeGrafter"/>
</dbReference>
<dbReference type="PANTHER" id="PTHR13710">
    <property type="entry name" value="DNA HELICASE RECQ FAMILY MEMBER"/>
    <property type="match status" value="1"/>
</dbReference>
<dbReference type="GO" id="GO:0005524">
    <property type="term" value="F:ATP binding"/>
    <property type="evidence" value="ECO:0007669"/>
    <property type="project" value="UniProtKB-KW"/>
</dbReference>
<dbReference type="CDD" id="cd17920">
    <property type="entry name" value="DEXHc_RecQ"/>
    <property type="match status" value="1"/>
</dbReference>
<evidence type="ECO:0000256" key="4">
    <source>
        <dbReference type="ARBA" id="ARBA00022840"/>
    </source>
</evidence>
<proteinExistence type="predicted"/>
<evidence type="ECO:0000313" key="9">
    <source>
        <dbReference type="EMBL" id="PWU68617.1"/>
    </source>
</evidence>
<dbReference type="PROSITE" id="PS51194">
    <property type="entry name" value="HELICASE_CTER"/>
    <property type="match status" value="1"/>
</dbReference>
<reference evidence="9 10" key="1">
    <citation type="submission" date="2018-05" db="EMBL/GenBank/DDBJ databases">
        <title>Genomic analysis of Gracilibacillus dipsosauri DD1 reveals novel features of a salt-tolerant amylase.</title>
        <authorList>
            <person name="Deutch C.E."/>
            <person name="Yang S."/>
        </authorList>
    </citation>
    <scope>NUCLEOTIDE SEQUENCE [LARGE SCALE GENOMIC DNA]</scope>
    <source>
        <strain evidence="9 10">DD1</strain>
    </source>
</reference>
<organism evidence="9 10">
    <name type="scientific">Gracilibacillus dipsosauri</name>
    <dbReference type="NCBI Taxonomy" id="178340"/>
    <lineage>
        <taxon>Bacteria</taxon>
        <taxon>Bacillati</taxon>
        <taxon>Bacillota</taxon>
        <taxon>Bacilli</taxon>
        <taxon>Bacillales</taxon>
        <taxon>Bacillaceae</taxon>
        <taxon>Gracilibacillus</taxon>
    </lineage>
</organism>
<sequence>MTGRLEQHLKHHFGYDHFRTGQKEIIEAVLSEQNVVAVLPTGSGKSICYQLPALLLKGTVIVVSPLLSLMTDQVKELKAHGFKQVAAINSMITESEKQYIFNRLSEYKLLYVSPEMLQNNFLLKRLYSLTIPLMVIDEAHCISQWGFEFRPDYLRLGEVHHKLNKPTILALTATATKEVQEDIIQSLQMNNCIRLIYPMDKPNIAFKVKQFTERERKKEYIISKLREFPVPTMIYFSSRKEAEKIAIHLQSELADLRIAFYHGGLETNDRLLIQQQFMQNQLDVICCTSAFGMGINKQDVRLVIHYHIPSQIESFIQEVGRAGRDGEESISILLYHDMDKFIPKRLTQSELPDVTTVRMVLEEIKQNPQLDLQEIKDFILSLTQNNETHWRFLHYQVEKLGVLDVDGKVNHSFNIDQSMYKIEKTIQNRLDQKNLKLQEMVDWINTKKCRRATLFQHFQKGYNNPKGICCDKCDFDWTKWKPAKRKVNLQLNSWKDKLAYAFMQENIES</sequence>
<dbReference type="InterPro" id="IPR004589">
    <property type="entry name" value="DNA_helicase_ATP-dep_RecQ"/>
</dbReference>
<evidence type="ECO:0000313" key="10">
    <source>
        <dbReference type="Proteomes" id="UP000245624"/>
    </source>
</evidence>
<feature type="domain" description="Helicase C-terminal" evidence="8">
    <location>
        <begin position="207"/>
        <end position="383"/>
    </location>
</feature>
<dbReference type="GO" id="GO:0006310">
    <property type="term" value="P:DNA recombination"/>
    <property type="evidence" value="ECO:0007669"/>
    <property type="project" value="InterPro"/>
</dbReference>
<dbReference type="InterPro" id="IPR001650">
    <property type="entry name" value="Helicase_C-like"/>
</dbReference>
<protein>
    <recommendedName>
        <fullName evidence="5">ATP-dependent DNA helicase RecQ</fullName>
    </recommendedName>
    <alternativeName>
        <fullName evidence="6">DNA 3'-5' helicase RecQ</fullName>
    </alternativeName>
</protein>
<keyword evidence="4" id="KW-0067">ATP-binding</keyword>
<dbReference type="Gene3D" id="3.40.50.300">
    <property type="entry name" value="P-loop containing nucleotide triphosphate hydrolases"/>
    <property type="match status" value="2"/>
</dbReference>
<dbReference type="InterPro" id="IPR014001">
    <property type="entry name" value="Helicase_ATP-bd"/>
</dbReference>
<dbReference type="GO" id="GO:0009378">
    <property type="term" value="F:four-way junction helicase activity"/>
    <property type="evidence" value="ECO:0007669"/>
    <property type="project" value="TreeGrafter"/>
</dbReference>
<dbReference type="GO" id="GO:0043138">
    <property type="term" value="F:3'-5' DNA helicase activity"/>
    <property type="evidence" value="ECO:0007669"/>
    <property type="project" value="TreeGrafter"/>
</dbReference>
<dbReference type="InterPro" id="IPR011545">
    <property type="entry name" value="DEAD/DEAH_box_helicase_dom"/>
</dbReference>
<evidence type="ECO:0000259" key="7">
    <source>
        <dbReference type="PROSITE" id="PS51192"/>
    </source>
</evidence>
<dbReference type="GO" id="GO:0006281">
    <property type="term" value="P:DNA repair"/>
    <property type="evidence" value="ECO:0007669"/>
    <property type="project" value="TreeGrafter"/>
</dbReference>
<dbReference type="NCBIfam" id="TIGR00614">
    <property type="entry name" value="recQ_fam"/>
    <property type="match status" value="1"/>
</dbReference>
<dbReference type="GO" id="GO:0005737">
    <property type="term" value="C:cytoplasm"/>
    <property type="evidence" value="ECO:0007669"/>
    <property type="project" value="TreeGrafter"/>
</dbReference>
<evidence type="ECO:0000256" key="3">
    <source>
        <dbReference type="ARBA" id="ARBA00022806"/>
    </source>
</evidence>
<keyword evidence="10" id="KW-1185">Reference proteome</keyword>
<dbReference type="Pfam" id="PF16124">
    <property type="entry name" value="RecQ_Zn_bind"/>
    <property type="match status" value="1"/>
</dbReference>
<dbReference type="PANTHER" id="PTHR13710:SF84">
    <property type="entry name" value="ATP-DEPENDENT DNA HELICASE RECS-RELATED"/>
    <property type="match status" value="1"/>
</dbReference>
<feature type="domain" description="Helicase ATP-binding" evidence="7">
    <location>
        <begin position="26"/>
        <end position="193"/>
    </location>
</feature>
<evidence type="ECO:0000256" key="6">
    <source>
        <dbReference type="ARBA" id="ARBA00044550"/>
    </source>
</evidence>
<dbReference type="RefSeq" id="WP_109984245.1">
    <property type="nucleotide sequence ID" value="NZ_QGTD01000008.1"/>
</dbReference>
<evidence type="ECO:0000259" key="8">
    <source>
        <dbReference type="PROSITE" id="PS51194"/>
    </source>
</evidence>
<keyword evidence="1" id="KW-0547">Nucleotide-binding</keyword>
<dbReference type="FunFam" id="3.40.50.300:FF:001363">
    <property type="entry name" value="ATP-dependent DNA helicase RecQ"/>
    <property type="match status" value="1"/>
</dbReference>
<gene>
    <name evidence="9" type="ORF">DLJ74_09295</name>
</gene>
<comment type="caution">
    <text evidence="9">The sequence shown here is derived from an EMBL/GenBank/DDBJ whole genome shotgun (WGS) entry which is preliminary data.</text>
</comment>
<dbReference type="Proteomes" id="UP000245624">
    <property type="component" value="Unassembled WGS sequence"/>
</dbReference>
<dbReference type="OrthoDB" id="9763310at2"/>
<dbReference type="SMART" id="SM00487">
    <property type="entry name" value="DEXDc"/>
    <property type="match status" value="1"/>
</dbReference>
<dbReference type="SUPFAM" id="SSF52540">
    <property type="entry name" value="P-loop containing nucleoside triphosphate hydrolases"/>
    <property type="match status" value="1"/>
</dbReference>
<accession>A0A317KYP3</accession>
<keyword evidence="2" id="KW-0378">Hydrolase</keyword>
<dbReference type="Pfam" id="PF00270">
    <property type="entry name" value="DEAD"/>
    <property type="match status" value="1"/>
</dbReference>
<evidence type="ECO:0000256" key="1">
    <source>
        <dbReference type="ARBA" id="ARBA00022741"/>
    </source>
</evidence>
<dbReference type="SMART" id="SM00490">
    <property type="entry name" value="HELICc"/>
    <property type="match status" value="1"/>
</dbReference>
<dbReference type="PROSITE" id="PS51192">
    <property type="entry name" value="HELICASE_ATP_BIND_1"/>
    <property type="match status" value="1"/>
</dbReference>
<evidence type="ECO:0000256" key="5">
    <source>
        <dbReference type="ARBA" id="ARBA00044535"/>
    </source>
</evidence>
<name>A0A317KYP3_9BACI</name>
<dbReference type="EMBL" id="QGTD01000008">
    <property type="protein sequence ID" value="PWU68617.1"/>
    <property type="molecule type" value="Genomic_DNA"/>
</dbReference>
<dbReference type="GO" id="GO:0043590">
    <property type="term" value="C:bacterial nucleoid"/>
    <property type="evidence" value="ECO:0007669"/>
    <property type="project" value="TreeGrafter"/>
</dbReference>
<dbReference type="InterPro" id="IPR032284">
    <property type="entry name" value="RecQ_Zn-bd"/>
</dbReference>
<dbReference type="InterPro" id="IPR027417">
    <property type="entry name" value="P-loop_NTPase"/>
</dbReference>